<evidence type="ECO:0000313" key="3">
    <source>
        <dbReference type="EMBL" id="GAA2273930.1"/>
    </source>
</evidence>
<feature type="transmembrane region" description="Helical" evidence="1">
    <location>
        <begin position="187"/>
        <end position="207"/>
    </location>
</feature>
<dbReference type="Proteomes" id="UP001500305">
    <property type="component" value="Unassembled WGS sequence"/>
</dbReference>
<evidence type="ECO:0000313" key="4">
    <source>
        <dbReference type="Proteomes" id="UP001500305"/>
    </source>
</evidence>
<reference evidence="3 4" key="1">
    <citation type="journal article" date="2019" name="Int. J. Syst. Evol. Microbiol.">
        <title>The Global Catalogue of Microorganisms (GCM) 10K type strain sequencing project: providing services to taxonomists for standard genome sequencing and annotation.</title>
        <authorList>
            <consortium name="The Broad Institute Genomics Platform"/>
            <consortium name="The Broad Institute Genome Sequencing Center for Infectious Disease"/>
            <person name="Wu L."/>
            <person name="Ma J."/>
        </authorList>
    </citation>
    <scope>NUCLEOTIDE SEQUENCE [LARGE SCALE GENOMIC DNA]</scope>
    <source>
        <strain evidence="3 4">JCM 7356</strain>
    </source>
</reference>
<dbReference type="EMBL" id="BAAATR010000048">
    <property type="protein sequence ID" value="GAA2273930.1"/>
    <property type="molecule type" value="Genomic_DNA"/>
</dbReference>
<protein>
    <recommendedName>
        <fullName evidence="2">DUF6545 domain-containing protein</fullName>
    </recommendedName>
</protein>
<dbReference type="InterPro" id="IPR046675">
    <property type="entry name" value="DUF6545"/>
</dbReference>
<gene>
    <name evidence="3" type="ORF">GCM10010430_69840</name>
</gene>
<evidence type="ECO:0000256" key="1">
    <source>
        <dbReference type="SAM" id="Phobius"/>
    </source>
</evidence>
<dbReference type="Pfam" id="PF20182">
    <property type="entry name" value="DUF6545"/>
    <property type="match status" value="1"/>
</dbReference>
<proteinExistence type="predicted"/>
<feature type="transmembrane region" description="Helical" evidence="1">
    <location>
        <begin position="142"/>
        <end position="166"/>
    </location>
</feature>
<name>A0ABN3EX19_9ACTN</name>
<dbReference type="NCBIfam" id="NF042915">
    <property type="entry name" value="MAB_1171c_fam"/>
    <property type="match status" value="1"/>
</dbReference>
<feature type="transmembrane region" description="Helical" evidence="1">
    <location>
        <begin position="103"/>
        <end position="122"/>
    </location>
</feature>
<accession>A0ABN3EX19</accession>
<feature type="transmembrane region" description="Helical" evidence="1">
    <location>
        <begin position="219"/>
        <end position="245"/>
    </location>
</feature>
<keyword evidence="1" id="KW-0472">Membrane</keyword>
<feature type="transmembrane region" description="Helical" evidence="1">
    <location>
        <begin position="6"/>
        <end position="23"/>
    </location>
</feature>
<feature type="transmembrane region" description="Helical" evidence="1">
    <location>
        <begin position="67"/>
        <end position="91"/>
    </location>
</feature>
<sequence>MQQLLHPLCLTLAVTGFLVLLWPPRYLRRDRALTALVGVYGLSALSFLVSIDPVWGLLGDATGNPSIGILAAFGTVTAQVTLQIVVLADWVLPHEKARSRTRLCLAAGAAVIAALVVLFLLLPASGRISPQAFTARYIHVGVYQTFLTLYIGAYTIGQGILAVVCWRRAGGTRGTWIARGLRIVGAGALLTFGYSTIRLVDVAAAVFGFTPLSRSAERFAWLCADGGSTLVLMGFLIPTLAIHIVPRARAWGRAYRDHQRLAPLWHAVYEALPTIALHTHRAASAHGPSLWGATWHLYRRAVEIRDGQWALRHHLDESVRRAAEARYAATGLRGAELAAAVTADQLRGALTAYHRNESPKTPTEYADAGIRDDVRTPNDDVRALLRIAAHFEAVSEHEDAATSWT</sequence>
<organism evidence="3 4">
    <name type="scientific">Kitasatospora cystarginea</name>
    <dbReference type="NCBI Taxonomy" id="58350"/>
    <lineage>
        <taxon>Bacteria</taxon>
        <taxon>Bacillati</taxon>
        <taxon>Actinomycetota</taxon>
        <taxon>Actinomycetes</taxon>
        <taxon>Kitasatosporales</taxon>
        <taxon>Streptomycetaceae</taxon>
        <taxon>Kitasatospora</taxon>
    </lineage>
</organism>
<keyword evidence="1" id="KW-0812">Transmembrane</keyword>
<dbReference type="RefSeq" id="WP_344640590.1">
    <property type="nucleotide sequence ID" value="NZ_BAAATR010000048.1"/>
</dbReference>
<feature type="transmembrane region" description="Helical" evidence="1">
    <location>
        <begin position="35"/>
        <end position="55"/>
    </location>
</feature>
<feature type="domain" description="DUF6545" evidence="2">
    <location>
        <begin position="250"/>
        <end position="391"/>
    </location>
</feature>
<keyword evidence="4" id="KW-1185">Reference proteome</keyword>
<keyword evidence="1" id="KW-1133">Transmembrane helix</keyword>
<dbReference type="InterPro" id="IPR050039">
    <property type="entry name" value="MAB_1171c-like"/>
</dbReference>
<evidence type="ECO:0000259" key="2">
    <source>
        <dbReference type="Pfam" id="PF20182"/>
    </source>
</evidence>
<comment type="caution">
    <text evidence="3">The sequence shown here is derived from an EMBL/GenBank/DDBJ whole genome shotgun (WGS) entry which is preliminary data.</text>
</comment>